<keyword evidence="7" id="KW-1185">Reference proteome</keyword>
<dbReference type="CDD" id="cd07185">
    <property type="entry name" value="OmpA_C-like"/>
    <property type="match status" value="1"/>
</dbReference>
<dbReference type="InterPro" id="IPR006665">
    <property type="entry name" value="OmpA-like"/>
</dbReference>
<sequence length="932" mass="104185">MSQGIEKIVFDDATDLTPENFVILLGSTVPDTNWIIRADKRIRLKALYYLGTPLEDQENARWIAGPKKAGGYTSEDRFDKIGDAGYVSIEPKFCGPQEFTIEAYIDEPTNAYPKQLTFRGYAPEKIKKTFWSRTKAGEDLKPNPIDYGDDVWLNMQVEGLNGAELVLEVYDKTWAWGDSVAGTYYTQCIEGEVNFVIRDTFNWKDTFQIGQDEFYAMVKVRGSSEYLKDDYDDDVHARFLRVDNEVSNRETRTSYTDRPAVVEQNQVNFQRYELCGFAKIEVNDQTETIVLFDQDILQSDENDAEKEFMASESVHFDTGSHELRQEDKDVVLKGIVRLLLNNPNIPVKLGAHTDYRGASDYNQALSQRRANSAVAYLLDQGIEENRIEARGYGERQPLIDFPENDSHTSEQLQPNRRVTIEFLIFGENAESIVFNTIAGDQDYPVDLTFNVIDYNVDQCVSRGLSAGTTHKTDVDINVLTTNSEVADHETKNAASPFTSSVSADLLRMGNTPLSYIWPINAAFNQYQYHIHSCRYYALPKIPAIITNVYSDIKWKLEFYLNLSNDLSVRWQNVANPEERRELQQRAGHMGAERRWQQKDATFGFEMDANWNKNGEDSYARNQSFKVEFETKIRKLYDLFHSIGDISRAITQETKGTAREIGLGGVPIVFAVTPPNINLKGEWYLKRAQQDGKAIKKIGTQVEISFNASPLVGLEITIDLIGAAIGLGGAAISGGTQATNAVKLWQQLDGALNRGVGVGNEEAGADISADVYIDLVLSGEISSELGFSFNTVGDPNPGVKLELVSKIGVELKGGILVEGEIRAWVVKANAYFKAAASGKASITFGHGLEYDNEGLFYVPQLGFDGLDAEYEVSGAAGLSVEKDIVGPSPEIDFDDSWTLARGEFNELVPKFDVIKKLAELTGFEPKVPLIRKN</sequence>
<evidence type="ECO:0000259" key="5">
    <source>
        <dbReference type="PROSITE" id="PS51123"/>
    </source>
</evidence>
<name>A0ABP7X9G0_9FLAO</name>
<comment type="subcellular location">
    <subcellularLocation>
        <location evidence="1">Cell outer membrane</location>
    </subcellularLocation>
</comment>
<keyword evidence="3" id="KW-0998">Cell outer membrane</keyword>
<accession>A0ABP7X9G0</accession>
<evidence type="ECO:0000256" key="1">
    <source>
        <dbReference type="ARBA" id="ARBA00004442"/>
    </source>
</evidence>
<keyword evidence="2 4" id="KW-0472">Membrane</keyword>
<comment type="caution">
    <text evidence="6">The sequence shown here is derived from an EMBL/GenBank/DDBJ whole genome shotgun (WGS) entry which is preliminary data.</text>
</comment>
<dbReference type="EMBL" id="BAABCW010000001">
    <property type="protein sequence ID" value="GAA4107064.1"/>
    <property type="molecule type" value="Genomic_DNA"/>
</dbReference>
<protein>
    <recommendedName>
        <fullName evidence="5">OmpA-like domain-containing protein</fullName>
    </recommendedName>
</protein>
<gene>
    <name evidence="6" type="ORF">GCM10022393_02000</name>
</gene>
<dbReference type="PROSITE" id="PS51123">
    <property type="entry name" value="OMPA_2"/>
    <property type="match status" value="1"/>
</dbReference>
<dbReference type="PRINTS" id="PR01021">
    <property type="entry name" value="OMPADOMAIN"/>
</dbReference>
<evidence type="ECO:0000313" key="7">
    <source>
        <dbReference type="Proteomes" id="UP001500459"/>
    </source>
</evidence>
<evidence type="ECO:0000313" key="6">
    <source>
        <dbReference type="EMBL" id="GAA4107064.1"/>
    </source>
</evidence>
<evidence type="ECO:0000256" key="2">
    <source>
        <dbReference type="ARBA" id="ARBA00023136"/>
    </source>
</evidence>
<dbReference type="RefSeq" id="WP_344923953.1">
    <property type="nucleotide sequence ID" value="NZ_BAABCW010000001.1"/>
</dbReference>
<dbReference type="SUPFAM" id="SSF103088">
    <property type="entry name" value="OmpA-like"/>
    <property type="match status" value="1"/>
</dbReference>
<evidence type="ECO:0000256" key="3">
    <source>
        <dbReference type="ARBA" id="ARBA00023237"/>
    </source>
</evidence>
<evidence type="ECO:0000256" key="4">
    <source>
        <dbReference type="PROSITE-ProRule" id="PRU00473"/>
    </source>
</evidence>
<reference evidence="7" key="1">
    <citation type="journal article" date="2019" name="Int. J. Syst. Evol. Microbiol.">
        <title>The Global Catalogue of Microorganisms (GCM) 10K type strain sequencing project: providing services to taxonomists for standard genome sequencing and annotation.</title>
        <authorList>
            <consortium name="The Broad Institute Genomics Platform"/>
            <consortium name="The Broad Institute Genome Sequencing Center for Infectious Disease"/>
            <person name="Wu L."/>
            <person name="Ma J."/>
        </authorList>
    </citation>
    <scope>NUCLEOTIDE SEQUENCE [LARGE SCALE GENOMIC DNA]</scope>
    <source>
        <strain evidence="7">JCM 17106</strain>
    </source>
</reference>
<dbReference type="PANTHER" id="PTHR30329">
    <property type="entry name" value="STATOR ELEMENT OF FLAGELLAR MOTOR COMPLEX"/>
    <property type="match status" value="1"/>
</dbReference>
<feature type="domain" description="OmpA-like" evidence="5">
    <location>
        <begin position="303"/>
        <end position="426"/>
    </location>
</feature>
<dbReference type="Proteomes" id="UP001500459">
    <property type="component" value="Unassembled WGS sequence"/>
</dbReference>
<dbReference type="InterPro" id="IPR036737">
    <property type="entry name" value="OmpA-like_sf"/>
</dbReference>
<dbReference type="InterPro" id="IPR050330">
    <property type="entry name" value="Bact_OuterMem_StrucFunc"/>
</dbReference>
<organism evidence="6 7">
    <name type="scientific">Aquimarina addita</name>
    <dbReference type="NCBI Taxonomy" id="870485"/>
    <lineage>
        <taxon>Bacteria</taxon>
        <taxon>Pseudomonadati</taxon>
        <taxon>Bacteroidota</taxon>
        <taxon>Flavobacteriia</taxon>
        <taxon>Flavobacteriales</taxon>
        <taxon>Flavobacteriaceae</taxon>
        <taxon>Aquimarina</taxon>
    </lineage>
</organism>
<dbReference type="PANTHER" id="PTHR30329:SF21">
    <property type="entry name" value="LIPOPROTEIN YIAD-RELATED"/>
    <property type="match status" value="1"/>
</dbReference>
<dbReference type="Pfam" id="PF00691">
    <property type="entry name" value="OmpA"/>
    <property type="match status" value="1"/>
</dbReference>
<proteinExistence type="predicted"/>
<dbReference type="Gene3D" id="3.30.1330.60">
    <property type="entry name" value="OmpA-like domain"/>
    <property type="match status" value="1"/>
</dbReference>
<dbReference type="InterPro" id="IPR006664">
    <property type="entry name" value="OMP_bac"/>
</dbReference>